<dbReference type="Proteomes" id="UP001064489">
    <property type="component" value="Chromosome 7"/>
</dbReference>
<organism evidence="2 3">
    <name type="scientific">Acer negundo</name>
    <name type="common">Box elder</name>
    <dbReference type="NCBI Taxonomy" id="4023"/>
    <lineage>
        <taxon>Eukaryota</taxon>
        <taxon>Viridiplantae</taxon>
        <taxon>Streptophyta</taxon>
        <taxon>Embryophyta</taxon>
        <taxon>Tracheophyta</taxon>
        <taxon>Spermatophyta</taxon>
        <taxon>Magnoliopsida</taxon>
        <taxon>eudicotyledons</taxon>
        <taxon>Gunneridae</taxon>
        <taxon>Pentapetalae</taxon>
        <taxon>rosids</taxon>
        <taxon>malvids</taxon>
        <taxon>Sapindales</taxon>
        <taxon>Sapindaceae</taxon>
        <taxon>Hippocastanoideae</taxon>
        <taxon>Acereae</taxon>
        <taxon>Acer</taxon>
    </lineage>
</organism>
<comment type="caution">
    <text evidence="2">The sequence shown here is derived from an EMBL/GenBank/DDBJ whole genome shotgun (WGS) entry which is preliminary data.</text>
</comment>
<evidence type="ECO:0000313" key="2">
    <source>
        <dbReference type="EMBL" id="KAI9170496.1"/>
    </source>
</evidence>
<dbReference type="EMBL" id="JAJSOW010000104">
    <property type="protein sequence ID" value="KAI9170496.1"/>
    <property type="molecule type" value="Genomic_DNA"/>
</dbReference>
<evidence type="ECO:0000313" key="3">
    <source>
        <dbReference type="Proteomes" id="UP001064489"/>
    </source>
</evidence>
<gene>
    <name evidence="2" type="ORF">LWI28_028881</name>
</gene>
<reference evidence="2" key="1">
    <citation type="journal article" date="2022" name="Plant J.">
        <title>Strategies of tolerance reflected in two North American maple genomes.</title>
        <authorList>
            <person name="McEvoy S.L."/>
            <person name="Sezen U.U."/>
            <person name="Trouern-Trend A."/>
            <person name="McMahon S.M."/>
            <person name="Schaberg P.G."/>
            <person name="Yang J."/>
            <person name="Wegrzyn J.L."/>
            <person name="Swenson N.G."/>
        </authorList>
    </citation>
    <scope>NUCLEOTIDE SEQUENCE</scope>
    <source>
        <strain evidence="2">91603</strain>
    </source>
</reference>
<evidence type="ECO:0000256" key="1">
    <source>
        <dbReference type="SAM" id="MobiDB-lite"/>
    </source>
</evidence>
<sequence length="204" mass="22677">MQELQTIKGLKAEVASLEVEEVATTTTTPSLLAKSVGNMTTLLLHATTGSIKTIWGNGFNKNRNGRFRKNFSNDNLNVRKTDSVDNRTGLGNPHRLESDTRSGSGKVEGLRKIAYWDKHSNRPSGSRFNILSDENDVIMAEGGVKVKQNSDMVKKNKENVVLMEVTNQKNIQRKKAFRNISQSLINVSKKGTKKLFPVIHVVTP</sequence>
<name>A0AAD5IPS8_ACENE</name>
<keyword evidence="3" id="KW-1185">Reference proteome</keyword>
<reference evidence="2" key="2">
    <citation type="submission" date="2023-02" db="EMBL/GenBank/DDBJ databases">
        <authorList>
            <person name="Swenson N.G."/>
            <person name="Wegrzyn J.L."/>
            <person name="Mcevoy S.L."/>
        </authorList>
    </citation>
    <scope>NUCLEOTIDE SEQUENCE</scope>
    <source>
        <strain evidence="2">91603</strain>
        <tissue evidence="2">Leaf</tissue>
    </source>
</reference>
<proteinExistence type="predicted"/>
<protein>
    <submittedName>
        <fullName evidence="2">Uncharacterized protein</fullName>
    </submittedName>
</protein>
<dbReference type="AlphaFoldDB" id="A0AAD5IPS8"/>
<accession>A0AAD5IPS8</accession>
<feature type="region of interest" description="Disordered" evidence="1">
    <location>
        <begin position="79"/>
        <end position="104"/>
    </location>
</feature>